<feature type="compositionally biased region" description="Polar residues" evidence="1">
    <location>
        <begin position="55"/>
        <end position="72"/>
    </location>
</feature>
<dbReference type="EMBL" id="ML977222">
    <property type="protein sequence ID" value="KAF1980766.1"/>
    <property type="molecule type" value="Genomic_DNA"/>
</dbReference>
<dbReference type="Proteomes" id="UP000800041">
    <property type="component" value="Unassembled WGS sequence"/>
</dbReference>
<feature type="compositionally biased region" description="Acidic residues" evidence="1">
    <location>
        <begin position="806"/>
        <end position="817"/>
    </location>
</feature>
<feature type="region of interest" description="Disordered" evidence="1">
    <location>
        <begin position="1"/>
        <end position="22"/>
    </location>
</feature>
<keyword evidence="3" id="KW-1185">Reference proteome</keyword>
<feature type="region of interest" description="Disordered" evidence="1">
    <location>
        <begin position="839"/>
        <end position="946"/>
    </location>
</feature>
<dbReference type="AlphaFoldDB" id="A0A6G1GIK4"/>
<feature type="compositionally biased region" description="Basic and acidic residues" evidence="1">
    <location>
        <begin position="73"/>
        <end position="90"/>
    </location>
</feature>
<gene>
    <name evidence="2" type="ORF">K402DRAFT_468041</name>
</gene>
<protein>
    <submittedName>
        <fullName evidence="2">Uncharacterized protein</fullName>
    </submittedName>
</protein>
<evidence type="ECO:0000256" key="1">
    <source>
        <dbReference type="SAM" id="MobiDB-lite"/>
    </source>
</evidence>
<feature type="region of interest" description="Disordered" evidence="1">
    <location>
        <begin position="775"/>
        <end position="817"/>
    </location>
</feature>
<evidence type="ECO:0000313" key="3">
    <source>
        <dbReference type="Proteomes" id="UP000800041"/>
    </source>
</evidence>
<organism evidence="2 3">
    <name type="scientific">Aulographum hederae CBS 113979</name>
    <dbReference type="NCBI Taxonomy" id="1176131"/>
    <lineage>
        <taxon>Eukaryota</taxon>
        <taxon>Fungi</taxon>
        <taxon>Dikarya</taxon>
        <taxon>Ascomycota</taxon>
        <taxon>Pezizomycotina</taxon>
        <taxon>Dothideomycetes</taxon>
        <taxon>Pleosporomycetidae</taxon>
        <taxon>Aulographales</taxon>
        <taxon>Aulographaceae</taxon>
    </lineage>
</organism>
<evidence type="ECO:0000313" key="2">
    <source>
        <dbReference type="EMBL" id="KAF1980766.1"/>
    </source>
</evidence>
<sequence>MITPTRGDSPPGEPTKDPPRWTAARCQRLLRPIVSKITALERELHSQTIERLRTQCNRNRVRPSEQSGNDFSTTRDKSDQDDPDWIDTRAIRRVNKQYRKPAIPPAGKNLKKVDPKQHGGIVIPTPKIHRAMKRLEDPTIESPFTVARESQQDKASKATKDIYKALDGKVKVDGAKLKILNGLMKDFEGLLEATDPNPAHTSAAVGFWKFYMQAKPRSPNRKGARSLLATCARRIPQYIEMEQARQSEEKVEDRVDVVKETYAYLENMGVCEGSGWRDLRRVVRAHGTYLLLSAVTETMKAGKCLGSVMLRMLLAVCNKHKAREELDDLITAFVSRIGQHDEPFGSVTYTADRKDFALLNELGHLESWGEDGTQNPEPRHLLTLIKSGTLPAEWISIDGMRPMWAKVTLAVAFQDRNFSSTVTELYQEVLRASCGQRDPSEAAGVTIFRPAILLQFDAESYHRKFFVQYSDVIEDPTEYSVNKQKGTQNDSVDTVYTSVAFVAATSLMLKDANKSTPCTRLRMLEDVAQSIIHGFFEAPRPSGNDSNIRADGQAKRSAIILTAALVLRIQGVALEPHLVHMDINTCIACINKLFLEFCSRRSGKSPRMFLCLGQLLVQIARDLSRFRGGGARGEAVRGEEVRDEVRMLLETLADYGDEHPEITAESRWFLWILALETAEHYANLTRQKEDSNLRTCVEVGMRKYGLDIERNPFFSPHKERELSVGPKGCVWDDAIQEWIPKQAALVDDRVWDTFDLGYIPMLRDRKPELSKLLTEYSEPKEKEPPISPWLKRGNSGLQPARPVAVEEAESEQVEDEGIDDLANLDDEEDELSTTAIKLLKPLEDQPERKSRKLPSSVTKETIKAPHDPSLCRNRPSANNSLSDSDTDELSSPFGVVSLAHRDQLQRQRTTRRNKRSSDDTFGGDSADDLFSEMHRKRPSKRTRVDRHELRMKSRGAVFGGVKCRRH</sequence>
<accession>A0A6G1GIK4</accession>
<name>A0A6G1GIK4_9PEZI</name>
<feature type="region of interest" description="Disordered" evidence="1">
    <location>
        <begin position="55"/>
        <end position="122"/>
    </location>
</feature>
<feature type="compositionally biased region" description="Basic residues" evidence="1">
    <location>
        <begin position="934"/>
        <end position="944"/>
    </location>
</feature>
<reference evidence="2" key="1">
    <citation type="journal article" date="2020" name="Stud. Mycol.">
        <title>101 Dothideomycetes genomes: a test case for predicting lifestyles and emergence of pathogens.</title>
        <authorList>
            <person name="Haridas S."/>
            <person name="Albert R."/>
            <person name="Binder M."/>
            <person name="Bloem J."/>
            <person name="Labutti K."/>
            <person name="Salamov A."/>
            <person name="Andreopoulos B."/>
            <person name="Baker S."/>
            <person name="Barry K."/>
            <person name="Bills G."/>
            <person name="Bluhm B."/>
            <person name="Cannon C."/>
            <person name="Castanera R."/>
            <person name="Culley D."/>
            <person name="Daum C."/>
            <person name="Ezra D."/>
            <person name="Gonzalez J."/>
            <person name="Henrissat B."/>
            <person name="Kuo A."/>
            <person name="Liang C."/>
            <person name="Lipzen A."/>
            <person name="Lutzoni F."/>
            <person name="Magnuson J."/>
            <person name="Mondo S."/>
            <person name="Nolan M."/>
            <person name="Ohm R."/>
            <person name="Pangilinan J."/>
            <person name="Park H.-J."/>
            <person name="Ramirez L."/>
            <person name="Alfaro M."/>
            <person name="Sun H."/>
            <person name="Tritt A."/>
            <person name="Yoshinaga Y."/>
            <person name="Zwiers L.-H."/>
            <person name="Turgeon B."/>
            <person name="Goodwin S."/>
            <person name="Spatafora J."/>
            <person name="Crous P."/>
            <person name="Grigoriev I."/>
        </authorList>
    </citation>
    <scope>NUCLEOTIDE SEQUENCE</scope>
    <source>
        <strain evidence="2">CBS 113979</strain>
    </source>
</reference>
<proteinExistence type="predicted"/>
<dbReference type="OrthoDB" id="4159838at2759"/>